<accession>A0A0L8I3H1</accession>
<dbReference type="EMBL" id="KQ416654">
    <property type="protein sequence ID" value="KOF96001.1"/>
    <property type="molecule type" value="Genomic_DNA"/>
</dbReference>
<dbReference type="InterPro" id="IPR012337">
    <property type="entry name" value="RNaseH-like_sf"/>
</dbReference>
<dbReference type="PANTHER" id="PTHR45913">
    <property type="entry name" value="EPM2A-INTERACTING PROTEIN 1"/>
    <property type="match status" value="1"/>
</dbReference>
<dbReference type="PANTHER" id="PTHR45913:SF5">
    <property type="entry name" value="GENERAL TRANSCRIPTION FACTOR II-I REPEAT DOMAIN-CONTAINING PROTEIN 2A-LIKE PROTEIN"/>
    <property type="match status" value="1"/>
</dbReference>
<sequence>MIIFFIQIKDKPVSLLCSELVSVIKEYYVERHYISKLSSHYESFQEKKEIDNISLSRRTVIRQIDELTTNVELGLKRLSLHFKYFSLAIDESTDVSNTAQLAVFVRGIDEDLNITEEMFGLRGIKDTTTGEDIFQELKMLMARFNLHFKNLHALSTDGAPAMVGSKAGLVSKTRLELASGPKELQIELIEFQGNEDLKREMRGHSLIEFYKSLPRENFPLIVDFSRKKMSLFGNTYKYKQLFSKMKSTKSKARSRITDNHLENNLRVATSSISSNIEMLVKKHQLQISH</sequence>
<dbReference type="STRING" id="37653.A0A0L8I3H1"/>
<proteinExistence type="predicted"/>
<dbReference type="AlphaFoldDB" id="A0A0L8I3H1"/>
<reference evidence="1" key="1">
    <citation type="submission" date="2015-07" db="EMBL/GenBank/DDBJ databases">
        <title>MeaNS - Measles Nucleotide Surveillance Program.</title>
        <authorList>
            <person name="Tran T."/>
            <person name="Druce J."/>
        </authorList>
    </citation>
    <scope>NUCLEOTIDE SEQUENCE</scope>
    <source>
        <strain evidence="1">UCB-OBI-ISO-001</strain>
        <tissue evidence="1">Gonad</tissue>
    </source>
</reference>
<evidence type="ECO:0000313" key="1">
    <source>
        <dbReference type="EMBL" id="KOF96001.1"/>
    </source>
</evidence>
<name>A0A0L8I3H1_OCTBM</name>
<organism evidence="1">
    <name type="scientific">Octopus bimaculoides</name>
    <name type="common">California two-spotted octopus</name>
    <dbReference type="NCBI Taxonomy" id="37653"/>
    <lineage>
        <taxon>Eukaryota</taxon>
        <taxon>Metazoa</taxon>
        <taxon>Spiralia</taxon>
        <taxon>Lophotrochozoa</taxon>
        <taxon>Mollusca</taxon>
        <taxon>Cephalopoda</taxon>
        <taxon>Coleoidea</taxon>
        <taxon>Octopodiformes</taxon>
        <taxon>Octopoda</taxon>
        <taxon>Incirrata</taxon>
        <taxon>Octopodidae</taxon>
        <taxon>Octopus</taxon>
    </lineage>
</organism>
<dbReference type="SUPFAM" id="SSF53098">
    <property type="entry name" value="Ribonuclease H-like"/>
    <property type="match status" value="1"/>
</dbReference>
<protein>
    <submittedName>
        <fullName evidence="1">Uncharacterized protein</fullName>
    </submittedName>
</protein>
<dbReference type="OrthoDB" id="10068441at2759"/>
<gene>
    <name evidence="1" type="ORF">OCBIM_22036711mg</name>
</gene>